<name>A0AAD3SL92_NEPGR</name>
<dbReference type="Proteomes" id="UP001279734">
    <property type="component" value="Unassembled WGS sequence"/>
</dbReference>
<comment type="caution">
    <text evidence="2">The sequence shown here is derived from an EMBL/GenBank/DDBJ whole genome shotgun (WGS) entry which is preliminary data.</text>
</comment>
<evidence type="ECO:0000313" key="2">
    <source>
        <dbReference type="EMBL" id="GMH12820.1"/>
    </source>
</evidence>
<accession>A0AAD3SL92</accession>
<proteinExistence type="predicted"/>
<keyword evidence="1" id="KW-0812">Transmembrane</keyword>
<gene>
    <name evidence="2" type="ORF">Nepgr_014661</name>
</gene>
<organism evidence="2 3">
    <name type="scientific">Nepenthes gracilis</name>
    <name type="common">Slender pitcher plant</name>
    <dbReference type="NCBI Taxonomy" id="150966"/>
    <lineage>
        <taxon>Eukaryota</taxon>
        <taxon>Viridiplantae</taxon>
        <taxon>Streptophyta</taxon>
        <taxon>Embryophyta</taxon>
        <taxon>Tracheophyta</taxon>
        <taxon>Spermatophyta</taxon>
        <taxon>Magnoliopsida</taxon>
        <taxon>eudicotyledons</taxon>
        <taxon>Gunneridae</taxon>
        <taxon>Pentapetalae</taxon>
        <taxon>Caryophyllales</taxon>
        <taxon>Nepenthaceae</taxon>
        <taxon>Nepenthes</taxon>
    </lineage>
</organism>
<reference evidence="2" key="1">
    <citation type="submission" date="2023-05" db="EMBL/GenBank/DDBJ databases">
        <title>Nepenthes gracilis genome sequencing.</title>
        <authorList>
            <person name="Fukushima K."/>
        </authorList>
    </citation>
    <scope>NUCLEOTIDE SEQUENCE</scope>
    <source>
        <strain evidence="2">SING2019-196</strain>
    </source>
</reference>
<keyword evidence="1" id="KW-0472">Membrane</keyword>
<protein>
    <submittedName>
        <fullName evidence="2">Uncharacterized protein</fullName>
    </submittedName>
</protein>
<feature type="transmembrane region" description="Helical" evidence="1">
    <location>
        <begin position="81"/>
        <end position="100"/>
    </location>
</feature>
<dbReference type="AlphaFoldDB" id="A0AAD3SL92"/>
<feature type="transmembrane region" description="Helical" evidence="1">
    <location>
        <begin position="54"/>
        <end position="75"/>
    </location>
</feature>
<sequence>MLPYESRRDFGPALSCVDPDDGVVGSDSVSRAFAAAFHLDHSARWWAGMADLPGGVLLCRYFCVGGGGLVMMQWLLSYAEYGLAAMMFSFPWCIFCLLVIQQMVSLGFWSLDADFL</sequence>
<evidence type="ECO:0000256" key="1">
    <source>
        <dbReference type="SAM" id="Phobius"/>
    </source>
</evidence>
<keyword evidence="3" id="KW-1185">Reference proteome</keyword>
<dbReference type="EMBL" id="BSYO01000012">
    <property type="protein sequence ID" value="GMH12820.1"/>
    <property type="molecule type" value="Genomic_DNA"/>
</dbReference>
<evidence type="ECO:0000313" key="3">
    <source>
        <dbReference type="Proteomes" id="UP001279734"/>
    </source>
</evidence>
<keyword evidence="1" id="KW-1133">Transmembrane helix</keyword>